<sequence>MASQRPITSASASLPSIYSFTLTTLEPLFAINGVFLALFKPQSYLSTMTRDTATVAPDTRFLYTQLAGAWLFFAFVEAVVLRRFDDLRLWRLLCAAMLLSDAAYCHSVAQAEMAVSEVMGEGVSGSCFGSWRNSESAG</sequence>
<feature type="transmembrane region" description="Helical" evidence="1">
    <location>
        <begin position="61"/>
        <end position="81"/>
    </location>
</feature>
<keyword evidence="1" id="KW-0472">Membrane</keyword>
<evidence type="ECO:0000259" key="2">
    <source>
        <dbReference type="Pfam" id="PF24803"/>
    </source>
</evidence>
<name>A0AA38RML7_9PEZI</name>
<keyword evidence="1" id="KW-0812">Transmembrane</keyword>
<keyword evidence="1" id="KW-1133">Transmembrane helix</keyword>
<evidence type="ECO:0000313" key="4">
    <source>
        <dbReference type="Proteomes" id="UP001174691"/>
    </source>
</evidence>
<dbReference type="Proteomes" id="UP001174691">
    <property type="component" value="Unassembled WGS sequence"/>
</dbReference>
<feature type="transmembrane region" description="Helical" evidence="1">
    <location>
        <begin position="20"/>
        <end position="41"/>
    </location>
</feature>
<dbReference type="PANTHER" id="PTHR37019:SF1">
    <property type="entry name" value="EXPERA DOMAIN-CONTAINING PROTEIN"/>
    <property type="match status" value="1"/>
</dbReference>
<organism evidence="3 4">
    <name type="scientific">Coniochaeta hoffmannii</name>
    <dbReference type="NCBI Taxonomy" id="91930"/>
    <lineage>
        <taxon>Eukaryota</taxon>
        <taxon>Fungi</taxon>
        <taxon>Dikarya</taxon>
        <taxon>Ascomycota</taxon>
        <taxon>Pezizomycotina</taxon>
        <taxon>Sordariomycetes</taxon>
        <taxon>Sordariomycetidae</taxon>
        <taxon>Coniochaetales</taxon>
        <taxon>Coniochaetaceae</taxon>
        <taxon>Coniochaeta</taxon>
    </lineage>
</organism>
<evidence type="ECO:0000313" key="3">
    <source>
        <dbReference type="EMBL" id="KAJ9134069.1"/>
    </source>
</evidence>
<dbReference type="Pfam" id="PF24803">
    <property type="entry name" value="DUF7704"/>
    <property type="match status" value="1"/>
</dbReference>
<dbReference type="AlphaFoldDB" id="A0AA38RML7"/>
<protein>
    <recommendedName>
        <fullName evidence="2">DUF7704 domain-containing protein</fullName>
    </recommendedName>
</protein>
<reference evidence="3" key="1">
    <citation type="submission" date="2022-07" db="EMBL/GenBank/DDBJ databases">
        <title>Fungi with potential for degradation of polypropylene.</title>
        <authorList>
            <person name="Gostincar C."/>
        </authorList>
    </citation>
    <scope>NUCLEOTIDE SEQUENCE</scope>
    <source>
        <strain evidence="3">EXF-13287</strain>
    </source>
</reference>
<proteinExistence type="predicted"/>
<dbReference type="InterPro" id="IPR056121">
    <property type="entry name" value="DUF7704"/>
</dbReference>
<comment type="caution">
    <text evidence="3">The sequence shown here is derived from an EMBL/GenBank/DDBJ whole genome shotgun (WGS) entry which is preliminary data.</text>
</comment>
<gene>
    <name evidence="3" type="ORF">NKR19_g8794</name>
</gene>
<keyword evidence="4" id="KW-1185">Reference proteome</keyword>
<accession>A0AA38RML7</accession>
<dbReference type="EMBL" id="JANBVN010000189">
    <property type="protein sequence ID" value="KAJ9134069.1"/>
    <property type="molecule type" value="Genomic_DNA"/>
</dbReference>
<dbReference type="PANTHER" id="PTHR37019">
    <property type="entry name" value="CHROMOSOME 1, WHOLE GENOME SHOTGUN SEQUENCE"/>
    <property type="match status" value="1"/>
</dbReference>
<feature type="domain" description="DUF7704" evidence="2">
    <location>
        <begin position="12"/>
        <end position="109"/>
    </location>
</feature>
<evidence type="ECO:0000256" key="1">
    <source>
        <dbReference type="SAM" id="Phobius"/>
    </source>
</evidence>